<sequence length="69" mass="7984">MDPKNRNIAKKACINSTKVWNNWSVPLGEDLENMNKENIEELNVNNVSTEEYKKTEGNIIIGNNKQIFF</sequence>
<comment type="caution">
    <text evidence="1">The sequence shown here is derived from an EMBL/GenBank/DDBJ whole genome shotgun (WGS) entry which is preliminary data.</text>
</comment>
<organism evidence="1 2">
    <name type="scientific">Gigaspora margarita</name>
    <dbReference type="NCBI Taxonomy" id="4874"/>
    <lineage>
        <taxon>Eukaryota</taxon>
        <taxon>Fungi</taxon>
        <taxon>Fungi incertae sedis</taxon>
        <taxon>Mucoromycota</taxon>
        <taxon>Glomeromycotina</taxon>
        <taxon>Glomeromycetes</taxon>
        <taxon>Diversisporales</taxon>
        <taxon>Gigasporaceae</taxon>
        <taxon>Gigaspora</taxon>
    </lineage>
</organism>
<dbReference type="Proteomes" id="UP000789901">
    <property type="component" value="Unassembled WGS sequence"/>
</dbReference>
<evidence type="ECO:0000313" key="1">
    <source>
        <dbReference type="EMBL" id="CAG8464656.1"/>
    </source>
</evidence>
<keyword evidence="2" id="KW-1185">Reference proteome</keyword>
<gene>
    <name evidence="1" type="ORF">GMARGA_LOCUS479</name>
</gene>
<proteinExistence type="predicted"/>
<protein>
    <submittedName>
        <fullName evidence="1">19429_t:CDS:1</fullName>
    </submittedName>
</protein>
<evidence type="ECO:0000313" key="2">
    <source>
        <dbReference type="Proteomes" id="UP000789901"/>
    </source>
</evidence>
<accession>A0ABM8VWL7</accession>
<name>A0ABM8VWL7_GIGMA</name>
<reference evidence="1 2" key="1">
    <citation type="submission" date="2021-06" db="EMBL/GenBank/DDBJ databases">
        <authorList>
            <person name="Kallberg Y."/>
            <person name="Tangrot J."/>
            <person name="Rosling A."/>
        </authorList>
    </citation>
    <scope>NUCLEOTIDE SEQUENCE [LARGE SCALE GENOMIC DNA]</scope>
    <source>
        <strain evidence="1 2">120-4 pot B 10/14</strain>
    </source>
</reference>
<dbReference type="EMBL" id="CAJVQB010000082">
    <property type="protein sequence ID" value="CAG8464656.1"/>
    <property type="molecule type" value="Genomic_DNA"/>
</dbReference>